<evidence type="ECO:0000313" key="2">
    <source>
        <dbReference type="EMBL" id="OLQ77459.1"/>
    </source>
</evidence>
<dbReference type="Proteomes" id="UP000186905">
    <property type="component" value="Unassembled WGS sequence"/>
</dbReference>
<proteinExistence type="predicted"/>
<comment type="caution">
    <text evidence="2">The sequence shown here is derived from an EMBL/GenBank/DDBJ whole genome shotgun (WGS) entry which is preliminary data.</text>
</comment>
<dbReference type="EMBL" id="MJIL01000066">
    <property type="protein sequence ID" value="OLQ77459.1"/>
    <property type="molecule type" value="Genomic_DNA"/>
</dbReference>
<feature type="domain" description="HNH" evidence="1">
    <location>
        <begin position="45"/>
        <end position="94"/>
    </location>
</feature>
<dbReference type="RefSeq" id="WP_075763575.1">
    <property type="nucleotide sequence ID" value="NZ_MJIL01000066.1"/>
</dbReference>
<dbReference type="InterPro" id="IPR003615">
    <property type="entry name" value="HNH_nuc"/>
</dbReference>
<protein>
    <recommendedName>
        <fullName evidence="1">HNH domain-containing protein</fullName>
    </recommendedName>
</protein>
<keyword evidence="3" id="KW-1185">Reference proteome</keyword>
<dbReference type="GO" id="GO:0003676">
    <property type="term" value="F:nucleic acid binding"/>
    <property type="evidence" value="ECO:0007669"/>
    <property type="project" value="InterPro"/>
</dbReference>
<dbReference type="GO" id="GO:0008270">
    <property type="term" value="F:zinc ion binding"/>
    <property type="evidence" value="ECO:0007669"/>
    <property type="project" value="InterPro"/>
</dbReference>
<reference evidence="2 3" key="1">
    <citation type="submission" date="2016-09" db="EMBL/GenBank/DDBJ databases">
        <title>Photobacterium proteolyticum sp. nov. a protease producing bacterium isolated from ocean sediments of Laizhou Bay.</title>
        <authorList>
            <person name="Li Y."/>
        </authorList>
    </citation>
    <scope>NUCLEOTIDE SEQUENCE [LARGE SCALE GENOMIC DNA]</scope>
    <source>
        <strain evidence="2 3">13-12</strain>
    </source>
</reference>
<sequence length="204" mass="24212">MNYTLEEIKSIVQALKETNPWVSNHVKDIKQRIKSNHLNKVTPKCCYCLRDFTGEFRYDIDIEHILPKSKYKYCIFDLENLSIACKRCNMKLKNDKVNFLAIDLLTTYGKWKTKYFNSNYYYFVHPNLDNVYEHLRIVNSRVDDLNFKKYFPVDNSEKGRFTYDYFELNELESDSLTQIQGSIVAEPKSELAKDIAEVLKKHGF</sequence>
<dbReference type="GO" id="GO:0004519">
    <property type="term" value="F:endonuclease activity"/>
    <property type="evidence" value="ECO:0007669"/>
    <property type="project" value="InterPro"/>
</dbReference>
<gene>
    <name evidence="2" type="ORF">BIT28_07405</name>
</gene>
<dbReference type="Gene3D" id="1.10.30.50">
    <property type="match status" value="1"/>
</dbReference>
<dbReference type="OrthoDB" id="9816185at2"/>
<dbReference type="Pfam" id="PF01844">
    <property type="entry name" value="HNH"/>
    <property type="match status" value="1"/>
</dbReference>
<dbReference type="STRING" id="1903952.BIT28_07405"/>
<organism evidence="2 3">
    <name type="scientific">Photobacterium proteolyticum</name>
    <dbReference type="NCBI Taxonomy" id="1903952"/>
    <lineage>
        <taxon>Bacteria</taxon>
        <taxon>Pseudomonadati</taxon>
        <taxon>Pseudomonadota</taxon>
        <taxon>Gammaproteobacteria</taxon>
        <taxon>Vibrionales</taxon>
        <taxon>Vibrionaceae</taxon>
        <taxon>Photobacterium</taxon>
    </lineage>
</organism>
<name>A0A1Q9GS44_9GAMM</name>
<dbReference type="CDD" id="cd00085">
    <property type="entry name" value="HNHc"/>
    <property type="match status" value="1"/>
</dbReference>
<evidence type="ECO:0000313" key="3">
    <source>
        <dbReference type="Proteomes" id="UP000186905"/>
    </source>
</evidence>
<dbReference type="AlphaFoldDB" id="A0A1Q9GS44"/>
<evidence type="ECO:0000259" key="1">
    <source>
        <dbReference type="Pfam" id="PF01844"/>
    </source>
</evidence>
<accession>A0A1Q9GS44</accession>
<dbReference type="InterPro" id="IPR002711">
    <property type="entry name" value="HNH"/>
</dbReference>